<dbReference type="PANTHER" id="PTHR23522">
    <property type="entry name" value="BLL5896 PROTEIN"/>
    <property type="match status" value="1"/>
</dbReference>
<gene>
    <name evidence="10" type="ORF">ACFQWB_15575</name>
</gene>
<feature type="transmembrane region" description="Helical" evidence="8">
    <location>
        <begin position="261"/>
        <end position="279"/>
    </location>
</feature>
<dbReference type="Gene3D" id="1.20.1250.20">
    <property type="entry name" value="MFS general substrate transporter like domains"/>
    <property type="match status" value="2"/>
</dbReference>
<dbReference type="PANTHER" id="PTHR23522:SF10">
    <property type="entry name" value="3-PHENYLPROPIONIC ACID TRANSPORTER-RELATED"/>
    <property type="match status" value="1"/>
</dbReference>
<name>A0ABW2V5D2_9BACL</name>
<keyword evidence="7 8" id="KW-0472">Membrane</keyword>
<evidence type="ECO:0000313" key="11">
    <source>
        <dbReference type="Proteomes" id="UP001596528"/>
    </source>
</evidence>
<evidence type="ECO:0000256" key="7">
    <source>
        <dbReference type="ARBA" id="ARBA00023136"/>
    </source>
</evidence>
<keyword evidence="6 8" id="KW-1133">Transmembrane helix</keyword>
<keyword evidence="11" id="KW-1185">Reference proteome</keyword>
<comment type="caution">
    <text evidence="10">The sequence shown here is derived from an EMBL/GenBank/DDBJ whole genome shotgun (WGS) entry which is preliminary data.</text>
</comment>
<feature type="transmembrane region" description="Helical" evidence="8">
    <location>
        <begin position="229"/>
        <end position="249"/>
    </location>
</feature>
<dbReference type="InterPro" id="IPR024989">
    <property type="entry name" value="MFS_assoc_dom"/>
</dbReference>
<dbReference type="InterPro" id="IPR036259">
    <property type="entry name" value="MFS_trans_sf"/>
</dbReference>
<dbReference type="Pfam" id="PF12832">
    <property type="entry name" value="MFS_1_like"/>
    <property type="match status" value="1"/>
</dbReference>
<feature type="domain" description="Major facilitator superfamily (MFS) profile" evidence="9">
    <location>
        <begin position="195"/>
        <end position="382"/>
    </location>
</feature>
<keyword evidence="2" id="KW-0813">Transport</keyword>
<evidence type="ECO:0000256" key="2">
    <source>
        <dbReference type="ARBA" id="ARBA00022448"/>
    </source>
</evidence>
<dbReference type="InterPro" id="IPR026032">
    <property type="entry name" value="HcaT-like"/>
</dbReference>
<comment type="subcellular location">
    <subcellularLocation>
        <location evidence="1">Cell inner membrane</location>
        <topology evidence="1">Multi-pass membrane protein</topology>
    </subcellularLocation>
</comment>
<keyword evidence="4" id="KW-0997">Cell inner membrane</keyword>
<proteinExistence type="predicted"/>
<feature type="transmembrane region" description="Helical" evidence="8">
    <location>
        <begin position="86"/>
        <end position="106"/>
    </location>
</feature>
<dbReference type="PIRSF" id="PIRSF004925">
    <property type="entry name" value="HcaT"/>
    <property type="match status" value="1"/>
</dbReference>
<dbReference type="RefSeq" id="WP_246068054.1">
    <property type="nucleotide sequence ID" value="NZ_JBHTGQ010000041.1"/>
</dbReference>
<feature type="transmembrane region" description="Helical" evidence="8">
    <location>
        <begin position="36"/>
        <end position="55"/>
    </location>
</feature>
<keyword evidence="3" id="KW-1003">Cell membrane</keyword>
<reference evidence="11" key="1">
    <citation type="journal article" date="2019" name="Int. J. Syst. Evol. Microbiol.">
        <title>The Global Catalogue of Microorganisms (GCM) 10K type strain sequencing project: providing services to taxonomists for standard genome sequencing and annotation.</title>
        <authorList>
            <consortium name="The Broad Institute Genomics Platform"/>
            <consortium name="The Broad Institute Genome Sequencing Center for Infectious Disease"/>
            <person name="Wu L."/>
            <person name="Ma J."/>
        </authorList>
    </citation>
    <scope>NUCLEOTIDE SEQUENCE [LARGE SCALE GENOMIC DNA]</scope>
    <source>
        <strain evidence="11">JCM 18657</strain>
    </source>
</reference>
<keyword evidence="5 8" id="KW-0812">Transmembrane</keyword>
<feature type="transmembrane region" description="Helical" evidence="8">
    <location>
        <begin position="319"/>
        <end position="338"/>
    </location>
</feature>
<dbReference type="InterPro" id="IPR020846">
    <property type="entry name" value="MFS_dom"/>
</dbReference>
<evidence type="ECO:0000256" key="5">
    <source>
        <dbReference type="ARBA" id="ARBA00022692"/>
    </source>
</evidence>
<dbReference type="Proteomes" id="UP001596528">
    <property type="component" value="Unassembled WGS sequence"/>
</dbReference>
<evidence type="ECO:0000256" key="6">
    <source>
        <dbReference type="ARBA" id="ARBA00022989"/>
    </source>
</evidence>
<dbReference type="SUPFAM" id="SSF103473">
    <property type="entry name" value="MFS general substrate transporter"/>
    <property type="match status" value="1"/>
</dbReference>
<evidence type="ECO:0000256" key="8">
    <source>
        <dbReference type="SAM" id="Phobius"/>
    </source>
</evidence>
<evidence type="ECO:0000259" key="9">
    <source>
        <dbReference type="PROSITE" id="PS50850"/>
    </source>
</evidence>
<feature type="transmembrane region" description="Helical" evidence="8">
    <location>
        <begin position="7"/>
        <end position="24"/>
    </location>
</feature>
<feature type="transmembrane region" description="Helical" evidence="8">
    <location>
        <begin position="285"/>
        <end position="307"/>
    </location>
</feature>
<dbReference type="PROSITE" id="PS50850">
    <property type="entry name" value="MFS"/>
    <property type="match status" value="1"/>
</dbReference>
<protein>
    <submittedName>
        <fullName evidence="10">MFS transporter</fullName>
    </submittedName>
</protein>
<sequence length="382" mass="41813">MIRTFTFFYYTSMGLIVTYFPLYFSDKGFTEAQLGLLYASGPFISIASSLFWGILSDKLQTVRKIMIVLFAGQLSLIAALTGIDSFWPLVAAMIGFYFFQTSVNPLNDSLILLTVQRTGGKPSYPSYRVWGSIGFAVSALVCGQAMKLVGIDKTLIFTFCSLSVALALAFSLPERQGMDKKMEFRGALRIVGSRAALSFLFMVLLISLSHRMNDAFLALHMRELGASETWVGLAWMISATSEIPVFFLLARYGDRFKELPLLAISAFVYTIRFMLTGYVSSPAAIIVLQAMHSLSYGIFMLTAMRYLQTIVPDEYRATGQAVYTVVWSGLAGLGAGLIGGQVAQWAGMGAVYYASAAFALLAGLGFLVLHLVPALSRRHASP</sequence>
<organism evidence="10 11">
    <name type="scientific">Paenibacillus thermoaerophilus</name>
    <dbReference type="NCBI Taxonomy" id="1215385"/>
    <lineage>
        <taxon>Bacteria</taxon>
        <taxon>Bacillati</taxon>
        <taxon>Bacillota</taxon>
        <taxon>Bacilli</taxon>
        <taxon>Bacillales</taxon>
        <taxon>Paenibacillaceae</taxon>
        <taxon>Paenibacillus</taxon>
    </lineage>
</organism>
<feature type="transmembrane region" description="Helical" evidence="8">
    <location>
        <begin position="186"/>
        <end position="209"/>
    </location>
</feature>
<evidence type="ECO:0000256" key="1">
    <source>
        <dbReference type="ARBA" id="ARBA00004429"/>
    </source>
</evidence>
<evidence type="ECO:0000313" key="10">
    <source>
        <dbReference type="EMBL" id="MFC7751339.1"/>
    </source>
</evidence>
<evidence type="ECO:0000256" key="3">
    <source>
        <dbReference type="ARBA" id="ARBA00022475"/>
    </source>
</evidence>
<accession>A0ABW2V5D2</accession>
<dbReference type="EMBL" id="JBHTGQ010000041">
    <property type="protein sequence ID" value="MFC7751339.1"/>
    <property type="molecule type" value="Genomic_DNA"/>
</dbReference>
<feature type="transmembrane region" description="Helical" evidence="8">
    <location>
        <begin position="350"/>
        <end position="372"/>
    </location>
</feature>
<evidence type="ECO:0000256" key="4">
    <source>
        <dbReference type="ARBA" id="ARBA00022519"/>
    </source>
</evidence>
<feature type="transmembrane region" description="Helical" evidence="8">
    <location>
        <begin position="155"/>
        <end position="174"/>
    </location>
</feature>